<dbReference type="AlphaFoldDB" id="A0AAV4PPA9"/>
<organism evidence="1 2">
    <name type="scientific">Caerostris extrusa</name>
    <name type="common">Bark spider</name>
    <name type="synonym">Caerostris bankana</name>
    <dbReference type="NCBI Taxonomy" id="172846"/>
    <lineage>
        <taxon>Eukaryota</taxon>
        <taxon>Metazoa</taxon>
        <taxon>Ecdysozoa</taxon>
        <taxon>Arthropoda</taxon>
        <taxon>Chelicerata</taxon>
        <taxon>Arachnida</taxon>
        <taxon>Araneae</taxon>
        <taxon>Araneomorphae</taxon>
        <taxon>Entelegynae</taxon>
        <taxon>Araneoidea</taxon>
        <taxon>Araneidae</taxon>
        <taxon>Caerostris</taxon>
    </lineage>
</organism>
<proteinExistence type="predicted"/>
<dbReference type="Proteomes" id="UP001054945">
    <property type="component" value="Unassembled WGS sequence"/>
</dbReference>
<comment type="caution">
    <text evidence="1">The sequence shown here is derived from an EMBL/GenBank/DDBJ whole genome shotgun (WGS) entry which is preliminary data.</text>
</comment>
<accession>A0AAV4PPA9</accession>
<evidence type="ECO:0000313" key="1">
    <source>
        <dbReference type="EMBL" id="GIX97730.1"/>
    </source>
</evidence>
<evidence type="ECO:0000313" key="2">
    <source>
        <dbReference type="Proteomes" id="UP001054945"/>
    </source>
</evidence>
<sequence length="96" mass="11090">MRDKGWQMACAREALIEQVASECENRGAPTIRTGFAVAGMDFEQRMHDFSLLKIRQRVEGKNGYLAFFLFLLDVCLSWDAQRCVFSLNSCHQLKRK</sequence>
<gene>
    <name evidence="1" type="ORF">CEXT_533031</name>
</gene>
<keyword evidence="2" id="KW-1185">Reference proteome</keyword>
<dbReference type="EMBL" id="BPLR01004813">
    <property type="protein sequence ID" value="GIX97730.1"/>
    <property type="molecule type" value="Genomic_DNA"/>
</dbReference>
<name>A0AAV4PPA9_CAEEX</name>
<reference evidence="1 2" key="1">
    <citation type="submission" date="2021-06" db="EMBL/GenBank/DDBJ databases">
        <title>Caerostris extrusa draft genome.</title>
        <authorList>
            <person name="Kono N."/>
            <person name="Arakawa K."/>
        </authorList>
    </citation>
    <scope>NUCLEOTIDE SEQUENCE [LARGE SCALE GENOMIC DNA]</scope>
</reference>
<protein>
    <submittedName>
        <fullName evidence="1">Uncharacterized protein</fullName>
    </submittedName>
</protein>